<dbReference type="AlphaFoldDB" id="A0A0D7W5T1"/>
<dbReference type="Proteomes" id="UP000032361">
    <property type="component" value="Unassembled WGS sequence"/>
</dbReference>
<reference evidence="2 3" key="1">
    <citation type="journal article" date="2015" name="Antonie Van Leeuwenhoek">
        <title>Tamlana nanhaiensis sp. nov., isolated from surface seawater collected from the South China Sea.</title>
        <authorList>
            <person name="Liu X."/>
            <person name="Lai Q."/>
            <person name="Du Y."/>
            <person name="Li G."/>
            <person name="Sun F."/>
            <person name="Shao Z."/>
        </authorList>
    </citation>
    <scope>NUCLEOTIDE SEQUENCE [LARGE SCALE GENOMIC DNA]</scope>
    <source>
        <strain evidence="2 3">FHC16</strain>
    </source>
</reference>
<dbReference type="Gene3D" id="3.30.110.70">
    <property type="entry name" value="Hypothetical protein apc22750. Chain B"/>
    <property type="match status" value="1"/>
</dbReference>
<comment type="similarity">
    <text evidence="1">Belongs to the UPF0145 family.</text>
</comment>
<dbReference type="EMBL" id="JTDV01000002">
    <property type="protein sequence ID" value="KJD34058.1"/>
    <property type="molecule type" value="Genomic_DNA"/>
</dbReference>
<evidence type="ECO:0000313" key="3">
    <source>
        <dbReference type="Proteomes" id="UP000032361"/>
    </source>
</evidence>
<gene>
    <name evidence="2" type="ORF">PK35_04820</name>
</gene>
<name>A0A0D7W5T1_9FLAO</name>
<dbReference type="InterPro" id="IPR002765">
    <property type="entry name" value="UPF0145_YbjQ-like"/>
</dbReference>
<dbReference type="STRING" id="1382798.PK35_04820"/>
<proteinExistence type="inferred from homology"/>
<sequence length="97" mass="10536">MILTTTHNIEGHKITDYLGIVTGVSSNIKTSFSFKTEKTMHIISEAINKAKEEAFQKLKANANQLKANAVVGINVDMETEGGAYFFISVTGTAVKVE</sequence>
<dbReference type="PANTHER" id="PTHR34068:SF1">
    <property type="entry name" value="UPF0145 PROTEIN YBJQ"/>
    <property type="match status" value="1"/>
</dbReference>
<dbReference type="Pfam" id="PF01906">
    <property type="entry name" value="YbjQ_1"/>
    <property type="match status" value="1"/>
</dbReference>
<dbReference type="PATRIC" id="fig|1382798.3.peg.2141"/>
<evidence type="ECO:0000256" key="1">
    <source>
        <dbReference type="ARBA" id="ARBA00010751"/>
    </source>
</evidence>
<dbReference type="RefSeq" id="WP_044625548.1">
    <property type="nucleotide sequence ID" value="NZ_JTDV01000002.1"/>
</dbReference>
<keyword evidence="3" id="KW-1185">Reference proteome</keyword>
<accession>A0A0D7W5T1</accession>
<dbReference type="PANTHER" id="PTHR34068">
    <property type="entry name" value="UPF0145 PROTEIN YBJQ"/>
    <property type="match status" value="1"/>
</dbReference>
<comment type="caution">
    <text evidence="2">The sequence shown here is derived from an EMBL/GenBank/DDBJ whole genome shotgun (WGS) entry which is preliminary data.</text>
</comment>
<evidence type="ECO:0000313" key="2">
    <source>
        <dbReference type="EMBL" id="KJD34058.1"/>
    </source>
</evidence>
<dbReference type="OrthoDB" id="9796448at2"/>
<organism evidence="2 3">
    <name type="scientific">Neotamlana nanhaiensis</name>
    <dbReference type="NCBI Taxonomy" id="1382798"/>
    <lineage>
        <taxon>Bacteria</taxon>
        <taxon>Pseudomonadati</taxon>
        <taxon>Bacteroidota</taxon>
        <taxon>Flavobacteriia</taxon>
        <taxon>Flavobacteriales</taxon>
        <taxon>Flavobacteriaceae</taxon>
        <taxon>Neotamlana</taxon>
    </lineage>
</organism>
<dbReference type="SUPFAM" id="SSF117782">
    <property type="entry name" value="YbjQ-like"/>
    <property type="match status" value="1"/>
</dbReference>
<dbReference type="InterPro" id="IPR035439">
    <property type="entry name" value="UPF0145_dom_sf"/>
</dbReference>
<protein>
    <submittedName>
        <fullName evidence="2">Uncharacterized protein</fullName>
    </submittedName>
</protein>